<dbReference type="GO" id="GO:0046975">
    <property type="term" value="F:histone H3K36 methyltransferase activity"/>
    <property type="evidence" value="ECO:0007669"/>
    <property type="project" value="TreeGrafter"/>
</dbReference>
<organism evidence="1 2">
    <name type="scientific">Leptotrombidium deliense</name>
    <dbReference type="NCBI Taxonomy" id="299467"/>
    <lineage>
        <taxon>Eukaryota</taxon>
        <taxon>Metazoa</taxon>
        <taxon>Ecdysozoa</taxon>
        <taxon>Arthropoda</taxon>
        <taxon>Chelicerata</taxon>
        <taxon>Arachnida</taxon>
        <taxon>Acari</taxon>
        <taxon>Acariformes</taxon>
        <taxon>Trombidiformes</taxon>
        <taxon>Prostigmata</taxon>
        <taxon>Anystina</taxon>
        <taxon>Parasitengona</taxon>
        <taxon>Trombiculoidea</taxon>
        <taxon>Trombiculidae</taxon>
        <taxon>Leptotrombidium</taxon>
    </lineage>
</organism>
<dbReference type="GO" id="GO:0044547">
    <property type="term" value="F:DNA topoisomerase binding"/>
    <property type="evidence" value="ECO:0007669"/>
    <property type="project" value="TreeGrafter"/>
</dbReference>
<gene>
    <name evidence="1" type="ORF">B4U80_10958</name>
</gene>
<dbReference type="PANTHER" id="PTHR46060:SF2">
    <property type="entry name" value="HISTONE-LYSINE N-METHYLTRANSFERASE SETMAR"/>
    <property type="match status" value="1"/>
</dbReference>
<sequence length="170" mass="19833">MHSVSINGRPRVITKRQLSMLKKMVSEPNPISQRAMASKLKMCEGTVRYHIKHTLHKKVVVKPTCHAMTESTIEKRYKRSWSLYMRLRGDRYMQYITTDEALFYLSNYDGQSNIQYISRGETRKMAEIYKQKRKNKGVMVWCGISAYGALKPIFVEPGVKIIISTIFVMF</sequence>
<proteinExistence type="predicted"/>
<dbReference type="GO" id="GO:0044774">
    <property type="term" value="P:mitotic DNA integrity checkpoint signaling"/>
    <property type="evidence" value="ECO:0007669"/>
    <property type="project" value="TreeGrafter"/>
</dbReference>
<dbReference type="GO" id="GO:0035861">
    <property type="term" value="C:site of double-strand break"/>
    <property type="evidence" value="ECO:0007669"/>
    <property type="project" value="TreeGrafter"/>
</dbReference>
<accession>A0A443RSQ3</accession>
<keyword evidence="2" id="KW-1185">Reference proteome</keyword>
<dbReference type="Proteomes" id="UP000288716">
    <property type="component" value="Unassembled WGS sequence"/>
</dbReference>
<dbReference type="GO" id="GO:0000793">
    <property type="term" value="C:condensed chromosome"/>
    <property type="evidence" value="ECO:0007669"/>
    <property type="project" value="TreeGrafter"/>
</dbReference>
<reference evidence="1 2" key="1">
    <citation type="journal article" date="2018" name="Gigascience">
        <title>Genomes of trombidid mites reveal novel predicted allergens and laterally-transferred genes associated with secondary metabolism.</title>
        <authorList>
            <person name="Dong X."/>
            <person name="Chaisiri K."/>
            <person name="Xia D."/>
            <person name="Armstrong S.D."/>
            <person name="Fang Y."/>
            <person name="Donnelly M.J."/>
            <person name="Kadowaki T."/>
            <person name="McGarry J.W."/>
            <person name="Darby A.C."/>
            <person name="Makepeace B.L."/>
        </authorList>
    </citation>
    <scope>NUCLEOTIDE SEQUENCE [LARGE SCALE GENOMIC DNA]</scope>
    <source>
        <strain evidence="1">UoL-UT</strain>
    </source>
</reference>
<dbReference type="Gene3D" id="3.30.420.10">
    <property type="entry name" value="Ribonuclease H-like superfamily/Ribonuclease H"/>
    <property type="match status" value="1"/>
</dbReference>
<evidence type="ECO:0000313" key="1">
    <source>
        <dbReference type="EMBL" id="RWS18313.1"/>
    </source>
</evidence>
<dbReference type="GO" id="GO:0042800">
    <property type="term" value="F:histone H3K4 methyltransferase activity"/>
    <property type="evidence" value="ECO:0007669"/>
    <property type="project" value="TreeGrafter"/>
</dbReference>
<dbReference type="InterPro" id="IPR036397">
    <property type="entry name" value="RNaseH_sf"/>
</dbReference>
<dbReference type="GO" id="GO:0003697">
    <property type="term" value="F:single-stranded DNA binding"/>
    <property type="evidence" value="ECO:0007669"/>
    <property type="project" value="TreeGrafter"/>
</dbReference>
<name>A0A443RSQ3_9ACAR</name>
<protein>
    <recommendedName>
        <fullName evidence="3">Transposase-like protein</fullName>
    </recommendedName>
</protein>
<dbReference type="AlphaFoldDB" id="A0A443RSQ3"/>
<dbReference type="GO" id="GO:0006303">
    <property type="term" value="P:double-strand break repair via nonhomologous end joining"/>
    <property type="evidence" value="ECO:0007669"/>
    <property type="project" value="TreeGrafter"/>
</dbReference>
<dbReference type="PANTHER" id="PTHR46060">
    <property type="entry name" value="MARINER MOS1 TRANSPOSASE-LIKE PROTEIN"/>
    <property type="match status" value="1"/>
</dbReference>
<dbReference type="GO" id="GO:0000729">
    <property type="term" value="P:DNA double-strand break processing"/>
    <property type="evidence" value="ECO:0007669"/>
    <property type="project" value="TreeGrafter"/>
</dbReference>
<evidence type="ECO:0000313" key="2">
    <source>
        <dbReference type="Proteomes" id="UP000288716"/>
    </source>
</evidence>
<dbReference type="GO" id="GO:0005634">
    <property type="term" value="C:nucleus"/>
    <property type="evidence" value="ECO:0007669"/>
    <property type="project" value="TreeGrafter"/>
</dbReference>
<dbReference type="EMBL" id="NCKV01041704">
    <property type="protein sequence ID" value="RWS18313.1"/>
    <property type="molecule type" value="Genomic_DNA"/>
</dbReference>
<dbReference type="GO" id="GO:0000014">
    <property type="term" value="F:single-stranded DNA endodeoxyribonuclease activity"/>
    <property type="evidence" value="ECO:0007669"/>
    <property type="project" value="TreeGrafter"/>
</dbReference>
<dbReference type="GO" id="GO:0031297">
    <property type="term" value="P:replication fork processing"/>
    <property type="evidence" value="ECO:0007669"/>
    <property type="project" value="TreeGrafter"/>
</dbReference>
<dbReference type="VEuPathDB" id="VectorBase:LDEU013727"/>
<dbReference type="InterPro" id="IPR052709">
    <property type="entry name" value="Transposase-MT_Hybrid"/>
</dbReference>
<dbReference type="OrthoDB" id="8282817at2759"/>
<dbReference type="GO" id="GO:0015074">
    <property type="term" value="P:DNA integration"/>
    <property type="evidence" value="ECO:0007669"/>
    <property type="project" value="TreeGrafter"/>
</dbReference>
<comment type="caution">
    <text evidence="1">The sequence shown here is derived from an EMBL/GenBank/DDBJ whole genome shotgun (WGS) entry which is preliminary data.</text>
</comment>
<dbReference type="GO" id="GO:0003690">
    <property type="term" value="F:double-stranded DNA binding"/>
    <property type="evidence" value="ECO:0007669"/>
    <property type="project" value="TreeGrafter"/>
</dbReference>
<evidence type="ECO:0008006" key="3">
    <source>
        <dbReference type="Google" id="ProtNLM"/>
    </source>
</evidence>